<evidence type="ECO:0000313" key="3">
    <source>
        <dbReference type="EMBL" id="MEQ3552837.1"/>
    </source>
</evidence>
<dbReference type="Proteomes" id="UP001494902">
    <property type="component" value="Unassembled WGS sequence"/>
</dbReference>
<evidence type="ECO:0000256" key="1">
    <source>
        <dbReference type="SAM" id="Coils"/>
    </source>
</evidence>
<keyword evidence="4" id="KW-1185">Reference proteome</keyword>
<name>A0ABV1KEE3_9PSEU</name>
<feature type="region of interest" description="Disordered" evidence="2">
    <location>
        <begin position="90"/>
        <end position="110"/>
    </location>
</feature>
<feature type="compositionally biased region" description="Low complexity" evidence="2">
    <location>
        <begin position="12"/>
        <end position="30"/>
    </location>
</feature>
<feature type="coiled-coil region" evidence="1">
    <location>
        <begin position="318"/>
        <end position="366"/>
    </location>
</feature>
<dbReference type="RefSeq" id="WP_349299902.1">
    <property type="nucleotide sequence ID" value="NZ_JBEDNQ010000008.1"/>
</dbReference>
<reference evidence="3 4" key="1">
    <citation type="submission" date="2024-03" db="EMBL/GenBank/DDBJ databases">
        <title>Draft genome sequence of Pseudonocardia nematodicida JCM 31783.</title>
        <authorList>
            <person name="Butdee W."/>
            <person name="Duangmal K."/>
        </authorList>
    </citation>
    <scope>NUCLEOTIDE SEQUENCE [LARGE SCALE GENOMIC DNA]</scope>
    <source>
        <strain evidence="3 4">JCM 31783</strain>
    </source>
</reference>
<evidence type="ECO:0008006" key="5">
    <source>
        <dbReference type="Google" id="ProtNLM"/>
    </source>
</evidence>
<feature type="compositionally biased region" description="Acidic residues" evidence="2">
    <location>
        <begin position="462"/>
        <end position="474"/>
    </location>
</feature>
<keyword evidence="1" id="KW-0175">Coiled coil</keyword>
<dbReference type="Gene3D" id="1.10.287.1490">
    <property type="match status" value="1"/>
</dbReference>
<comment type="caution">
    <text evidence="3">The sequence shown here is derived from an EMBL/GenBank/DDBJ whole genome shotgun (WGS) entry which is preliminary data.</text>
</comment>
<proteinExistence type="predicted"/>
<evidence type="ECO:0000313" key="4">
    <source>
        <dbReference type="Proteomes" id="UP001494902"/>
    </source>
</evidence>
<organism evidence="3 4">
    <name type="scientific">Pseudonocardia nematodicida</name>
    <dbReference type="NCBI Taxonomy" id="1206997"/>
    <lineage>
        <taxon>Bacteria</taxon>
        <taxon>Bacillati</taxon>
        <taxon>Actinomycetota</taxon>
        <taxon>Actinomycetes</taxon>
        <taxon>Pseudonocardiales</taxon>
        <taxon>Pseudonocardiaceae</taxon>
        <taxon>Pseudonocardia</taxon>
    </lineage>
</organism>
<evidence type="ECO:0000256" key="2">
    <source>
        <dbReference type="SAM" id="MobiDB-lite"/>
    </source>
</evidence>
<dbReference type="EMBL" id="JBEDNQ010000008">
    <property type="protein sequence ID" value="MEQ3552837.1"/>
    <property type="molecule type" value="Genomic_DNA"/>
</dbReference>
<accession>A0ABV1KEE3</accession>
<gene>
    <name evidence="3" type="ORF">WIS52_20410</name>
</gene>
<feature type="region of interest" description="Disordered" evidence="2">
    <location>
        <begin position="262"/>
        <end position="284"/>
    </location>
</feature>
<feature type="region of interest" description="Disordered" evidence="2">
    <location>
        <begin position="410"/>
        <end position="474"/>
    </location>
</feature>
<sequence>MSEQPFTDEPVANDAAAARSDGGDGVVMDVTGPSRPGPSWAARRGPELERCQFPGGCAHTMEYAGSGRRPKYCYQVVGGVMHDRSNAKRIADGATPARRRGETDDAQARPIARAGQTVTDQVAALTAFLEERTGDLREALVTLADPDAVAAEIAAAQRAARAQVDQAQAATDDARAQARTAQTAAEAARRSAAASDDEAAEAVYARAAAEQARDEALAAREQAETQLAQLSTDLEEQSGELDTARAETDRVTTELAAARAELEEATAARDTARAERDTATGDRDQVAAELAAATRDHTRAHTELTEARARVEALATDRDTATADLAGLRRDLDRAETDRARLADDLDAAREQAAEHRAARAGAESTLTALRAQLTHDVDRERAYGHQRLDDAELRHAAQLADLRAELDRLRGQAAGHSPMPDRAPAEDGEPDSDVPATDPTRTAAARRARPRAARRRPGPDSPDDTTDEQEQDL</sequence>
<protein>
    <recommendedName>
        <fullName evidence="5">Chromosome segregation ATPase</fullName>
    </recommendedName>
</protein>
<feature type="compositionally biased region" description="Basic residues" evidence="2">
    <location>
        <begin position="445"/>
        <end position="457"/>
    </location>
</feature>
<feature type="region of interest" description="Disordered" evidence="2">
    <location>
        <begin position="1"/>
        <end position="43"/>
    </location>
</feature>